<dbReference type="GO" id="GO:0062054">
    <property type="term" value="F:fluoride channel activity"/>
    <property type="evidence" value="ECO:0007669"/>
    <property type="project" value="UniProtKB-UniRule"/>
</dbReference>
<keyword evidence="10" id="KW-0406">Ion transport</keyword>
<evidence type="ECO:0000256" key="6">
    <source>
        <dbReference type="ARBA" id="ARBA00023303"/>
    </source>
</evidence>
<keyword evidence="3 10" id="KW-0812">Transmembrane</keyword>
<dbReference type="InterPro" id="IPR003691">
    <property type="entry name" value="FluC"/>
</dbReference>
<feature type="transmembrane region" description="Helical" evidence="10">
    <location>
        <begin position="99"/>
        <end position="123"/>
    </location>
</feature>
<evidence type="ECO:0000256" key="1">
    <source>
        <dbReference type="ARBA" id="ARBA00004651"/>
    </source>
</evidence>
<keyword evidence="6 10" id="KW-0407">Ion channel</keyword>
<dbReference type="NCBIfam" id="TIGR00494">
    <property type="entry name" value="crcB"/>
    <property type="match status" value="1"/>
</dbReference>
<comment type="activity regulation">
    <text evidence="10">Na(+) is not transported, but it plays an essential structural role and its presence is essential for fluoride channel function.</text>
</comment>
<dbReference type="HOGENOM" id="CLU_114342_3_2_3"/>
<evidence type="ECO:0000256" key="3">
    <source>
        <dbReference type="ARBA" id="ARBA00022692"/>
    </source>
</evidence>
<sequence>MPNYLQFLIVFLGGGLGSCSRYVVSKVISSQLESIFPWGTFTVNIIGCFLIGIFIGMIQRFQFHPNLTVLLVTGFCGGFTTFSSFSYENYLLLKNSEYLLGLLYTFMSLCWGFAATFLAIFLIRRF</sequence>
<feature type="transmembrane region" description="Helical" evidence="10">
    <location>
        <begin position="67"/>
        <end position="87"/>
    </location>
</feature>
<dbReference type="OrthoDB" id="428493at2"/>
<organism evidence="11 12">
    <name type="scientific">Rippkaea orientalis (strain PCC 8801 / RF-1)</name>
    <name type="common">Cyanothece sp. (strain PCC 8801)</name>
    <dbReference type="NCBI Taxonomy" id="41431"/>
    <lineage>
        <taxon>Bacteria</taxon>
        <taxon>Bacillati</taxon>
        <taxon>Cyanobacteriota</taxon>
        <taxon>Cyanophyceae</taxon>
        <taxon>Oscillatoriophycideae</taxon>
        <taxon>Chroococcales</taxon>
        <taxon>Aphanothecaceae</taxon>
        <taxon>Rippkaea</taxon>
        <taxon>Rippkaea orientalis</taxon>
    </lineage>
</organism>
<evidence type="ECO:0000256" key="9">
    <source>
        <dbReference type="ARBA" id="ARBA00049940"/>
    </source>
</evidence>
<keyword evidence="10" id="KW-0997">Cell inner membrane</keyword>
<evidence type="ECO:0000313" key="12">
    <source>
        <dbReference type="Proteomes" id="UP000008204"/>
    </source>
</evidence>
<evidence type="ECO:0000256" key="4">
    <source>
        <dbReference type="ARBA" id="ARBA00022989"/>
    </source>
</evidence>
<evidence type="ECO:0000256" key="10">
    <source>
        <dbReference type="HAMAP-Rule" id="MF_00454"/>
    </source>
</evidence>
<feature type="binding site" evidence="10">
    <location>
        <position position="77"/>
    </location>
    <ligand>
        <name>Na(+)</name>
        <dbReference type="ChEBI" id="CHEBI:29101"/>
        <note>structural</note>
    </ligand>
</feature>
<dbReference type="GO" id="GO:0046872">
    <property type="term" value="F:metal ion binding"/>
    <property type="evidence" value="ECO:0007669"/>
    <property type="project" value="UniProtKB-KW"/>
</dbReference>
<dbReference type="RefSeq" id="WP_012594764.1">
    <property type="nucleotide sequence ID" value="NC_011726.1"/>
</dbReference>
<dbReference type="AlphaFoldDB" id="B7K4M6"/>
<evidence type="ECO:0000256" key="7">
    <source>
        <dbReference type="ARBA" id="ARBA00035120"/>
    </source>
</evidence>
<dbReference type="Proteomes" id="UP000008204">
    <property type="component" value="Chromosome"/>
</dbReference>
<dbReference type="eggNOG" id="COG0239">
    <property type="taxonomic scope" value="Bacteria"/>
</dbReference>
<name>B7K4M6_RIPO1</name>
<keyword evidence="5 10" id="KW-0472">Membrane</keyword>
<keyword evidence="12" id="KW-1185">Reference proteome</keyword>
<dbReference type="HAMAP" id="MF_00454">
    <property type="entry name" value="FluC"/>
    <property type="match status" value="1"/>
</dbReference>
<feature type="transmembrane region" description="Helical" evidence="10">
    <location>
        <begin position="35"/>
        <end position="55"/>
    </location>
</feature>
<evidence type="ECO:0000256" key="2">
    <source>
        <dbReference type="ARBA" id="ARBA00022475"/>
    </source>
</evidence>
<dbReference type="GO" id="GO:0140114">
    <property type="term" value="P:cellular detoxification of fluoride"/>
    <property type="evidence" value="ECO:0007669"/>
    <property type="project" value="UniProtKB-UniRule"/>
</dbReference>
<accession>B7K4M6</accession>
<evidence type="ECO:0000256" key="8">
    <source>
        <dbReference type="ARBA" id="ARBA00035585"/>
    </source>
</evidence>
<evidence type="ECO:0000256" key="5">
    <source>
        <dbReference type="ARBA" id="ARBA00023136"/>
    </source>
</evidence>
<keyword evidence="10" id="KW-0915">Sodium</keyword>
<reference evidence="12" key="1">
    <citation type="journal article" date="2011" name="MBio">
        <title>Novel metabolic attributes of the genus Cyanothece, comprising a group of unicellular nitrogen-fixing Cyanobacteria.</title>
        <authorList>
            <person name="Bandyopadhyay A."/>
            <person name="Elvitigala T."/>
            <person name="Welsh E."/>
            <person name="Stockel J."/>
            <person name="Liberton M."/>
            <person name="Min H."/>
            <person name="Sherman L.A."/>
            <person name="Pakrasi H.B."/>
        </authorList>
    </citation>
    <scope>NUCLEOTIDE SEQUENCE [LARGE SCALE GENOMIC DNA]</scope>
    <source>
        <strain evidence="12">PCC 8801</strain>
    </source>
</reference>
<dbReference type="STRING" id="41431.PCC8801_1434"/>
<dbReference type="GO" id="GO:0005886">
    <property type="term" value="C:plasma membrane"/>
    <property type="evidence" value="ECO:0007669"/>
    <property type="project" value="UniProtKB-SubCell"/>
</dbReference>
<dbReference type="EMBL" id="CP001287">
    <property type="protein sequence ID" value="ACK65491.1"/>
    <property type="molecule type" value="Genomic_DNA"/>
</dbReference>
<gene>
    <name evidence="10" type="primary">fluC</name>
    <name evidence="10" type="synonym">crcB</name>
    <name evidence="11" type="ordered locus">PCC8801_1434</name>
</gene>
<evidence type="ECO:0000313" key="11">
    <source>
        <dbReference type="EMBL" id="ACK65491.1"/>
    </source>
</evidence>
<proteinExistence type="inferred from homology"/>
<dbReference type="Pfam" id="PF02537">
    <property type="entry name" value="CRCB"/>
    <property type="match status" value="1"/>
</dbReference>
<comment type="subcellular location">
    <subcellularLocation>
        <location evidence="10">Cell inner membrane</location>
        <topology evidence="10">Multi-pass membrane protein</topology>
    </subcellularLocation>
    <subcellularLocation>
        <location evidence="1">Cell membrane</location>
        <topology evidence="1">Multi-pass membrane protein</topology>
    </subcellularLocation>
</comment>
<keyword evidence="4 10" id="KW-1133">Transmembrane helix</keyword>
<comment type="function">
    <text evidence="9 10">Fluoride-specific ion channel. Important for reducing fluoride concentration in the cell, thus reducing its toxicity.</text>
</comment>
<keyword evidence="2 10" id="KW-1003">Cell membrane</keyword>
<feature type="binding site" evidence="10">
    <location>
        <position position="80"/>
    </location>
    <ligand>
        <name>Na(+)</name>
        <dbReference type="ChEBI" id="CHEBI:29101"/>
        <note>structural</note>
    </ligand>
</feature>
<protein>
    <recommendedName>
        <fullName evidence="10">Fluoride-specific ion channel FluC</fullName>
    </recommendedName>
</protein>
<dbReference type="KEGG" id="cyp:PCC8801_1434"/>
<comment type="similarity">
    <text evidence="7 10">Belongs to the fluoride channel Fluc/FEX (TC 1.A.43) family.</text>
</comment>
<dbReference type="PANTHER" id="PTHR28259">
    <property type="entry name" value="FLUORIDE EXPORT PROTEIN 1-RELATED"/>
    <property type="match status" value="1"/>
</dbReference>
<keyword evidence="10" id="KW-0479">Metal-binding</keyword>
<comment type="catalytic activity">
    <reaction evidence="8">
        <text>fluoride(in) = fluoride(out)</text>
        <dbReference type="Rhea" id="RHEA:76159"/>
        <dbReference type="ChEBI" id="CHEBI:17051"/>
    </reaction>
    <physiologicalReaction direction="left-to-right" evidence="8">
        <dbReference type="Rhea" id="RHEA:76160"/>
    </physiologicalReaction>
</comment>
<keyword evidence="10" id="KW-0813">Transport</keyword>
<dbReference type="PANTHER" id="PTHR28259:SF1">
    <property type="entry name" value="FLUORIDE EXPORT PROTEIN 1-RELATED"/>
    <property type="match status" value="1"/>
</dbReference>